<evidence type="ECO:0000313" key="1">
    <source>
        <dbReference type="EMBL" id="WNQ13794.1"/>
    </source>
</evidence>
<dbReference type="Proteomes" id="UP001305702">
    <property type="component" value="Chromosome"/>
</dbReference>
<dbReference type="Pfam" id="PF11588">
    <property type="entry name" value="DUF3243"/>
    <property type="match status" value="1"/>
</dbReference>
<protein>
    <submittedName>
        <fullName evidence="1">DUF3243 domain-containing protein</fullName>
    </submittedName>
</protein>
<dbReference type="InterPro" id="IPR024702">
    <property type="entry name" value="Uncharacterised_YmfJ"/>
</dbReference>
<dbReference type="KEGG" id="paun:MJA45_12495"/>
<dbReference type="PIRSF" id="PIRSF004764">
    <property type="entry name" value="YmfJ"/>
    <property type="match status" value="1"/>
</dbReference>
<keyword evidence="2" id="KW-1185">Reference proteome</keyword>
<proteinExistence type="predicted"/>
<gene>
    <name evidence="1" type="ORF">MJA45_12495</name>
</gene>
<sequence length="82" mass="9368">MSVLKSFDNWKHFLGNRVNAAENHGMSEEKIANLAYEIGDFLANKIDPENKEERVLKDLWDAGDEQEQKTIAKLMVKMASKS</sequence>
<dbReference type="InterPro" id="IPR021637">
    <property type="entry name" value="DUF3243"/>
</dbReference>
<dbReference type="RefSeq" id="WP_315607576.1">
    <property type="nucleotide sequence ID" value="NZ_CP130318.1"/>
</dbReference>
<evidence type="ECO:0000313" key="2">
    <source>
        <dbReference type="Proteomes" id="UP001305702"/>
    </source>
</evidence>
<name>A0AA96LGS0_9BACL</name>
<dbReference type="InterPro" id="IPR038292">
    <property type="entry name" value="YmfJ/YflH_sf"/>
</dbReference>
<dbReference type="AlphaFoldDB" id="A0AA96LGS0"/>
<dbReference type="EMBL" id="CP130318">
    <property type="protein sequence ID" value="WNQ13794.1"/>
    <property type="molecule type" value="Genomic_DNA"/>
</dbReference>
<reference evidence="1 2" key="1">
    <citation type="submission" date="2022-02" db="EMBL/GenBank/DDBJ databases">
        <title>Paenibacillus sp. MBLB1776 Whole Genome Shotgun Sequencing.</title>
        <authorList>
            <person name="Hwang C.Y."/>
            <person name="Cho E.-S."/>
            <person name="Seo M.-J."/>
        </authorList>
    </citation>
    <scope>NUCLEOTIDE SEQUENCE [LARGE SCALE GENOMIC DNA]</scope>
    <source>
        <strain evidence="1 2">MBLB1776</strain>
    </source>
</reference>
<accession>A0AA96LGS0</accession>
<organism evidence="1 2">
    <name type="scientific">Paenibacillus aurantius</name>
    <dbReference type="NCBI Taxonomy" id="2918900"/>
    <lineage>
        <taxon>Bacteria</taxon>
        <taxon>Bacillati</taxon>
        <taxon>Bacillota</taxon>
        <taxon>Bacilli</taxon>
        <taxon>Bacillales</taxon>
        <taxon>Paenibacillaceae</taxon>
        <taxon>Paenibacillus</taxon>
    </lineage>
</organism>
<dbReference type="Gene3D" id="1.10.760.20">
    <property type="entry name" value="Protein of unknown function DUF3243"/>
    <property type="match status" value="1"/>
</dbReference>